<dbReference type="GeneID" id="111818202"/>
<protein>
    <submittedName>
        <fullName evidence="3">Hapless 2-like</fullName>
    </submittedName>
</protein>
<evidence type="ECO:0000313" key="2">
    <source>
        <dbReference type="Proteomes" id="UP000515203"/>
    </source>
</evidence>
<reference evidence="3" key="1">
    <citation type="submission" date="2025-08" db="UniProtKB">
        <authorList>
            <consortium name="RefSeq"/>
        </authorList>
    </citation>
    <scope>IDENTIFICATION</scope>
</reference>
<dbReference type="Proteomes" id="UP000515203">
    <property type="component" value="Unplaced"/>
</dbReference>
<evidence type="ECO:0000256" key="1">
    <source>
        <dbReference type="SAM" id="MobiDB-lite"/>
    </source>
</evidence>
<proteinExistence type="predicted"/>
<dbReference type="RefSeq" id="XP_023577209.1">
    <property type="nucleotide sequence ID" value="XM_023721441.1"/>
</dbReference>
<feature type="region of interest" description="Disordered" evidence="1">
    <location>
        <begin position="1"/>
        <end position="211"/>
    </location>
</feature>
<feature type="compositionally biased region" description="Gly residues" evidence="1">
    <location>
        <begin position="138"/>
        <end position="151"/>
    </location>
</feature>
<name>A0A6P6EY51_OCTDE</name>
<organism evidence="2 3">
    <name type="scientific">Octodon degus</name>
    <name type="common">Degu</name>
    <name type="synonym">Sciurus degus</name>
    <dbReference type="NCBI Taxonomy" id="10160"/>
    <lineage>
        <taxon>Eukaryota</taxon>
        <taxon>Metazoa</taxon>
        <taxon>Chordata</taxon>
        <taxon>Craniata</taxon>
        <taxon>Vertebrata</taxon>
        <taxon>Euteleostomi</taxon>
        <taxon>Mammalia</taxon>
        <taxon>Eutheria</taxon>
        <taxon>Euarchontoglires</taxon>
        <taxon>Glires</taxon>
        <taxon>Rodentia</taxon>
        <taxon>Hystricomorpha</taxon>
        <taxon>Octodontidae</taxon>
        <taxon>Octodon</taxon>
    </lineage>
</organism>
<feature type="compositionally biased region" description="Pro residues" evidence="1">
    <location>
        <begin position="1"/>
        <end position="10"/>
    </location>
</feature>
<keyword evidence="2" id="KW-1185">Reference proteome</keyword>
<sequence length="307" mass="30965">MLLPRLPPGGGPAGGRGGPALSLPPGERPPAGCCCAPALRVPPSPRSAAIPERAEGRRRAGEGGAGREERGGRRRPGGGGGGGGRGGGGGGGGGGPRCRWNGKFDKSLQRPEKEGAGRSGGPAPPPPAPSPDEVRGARGWGAGRGGEGGQRGGRRSAGAPRVGPAPAPAPEQRSRHPGGARSRRRGPGLSGPVFCPRRGWSGGDGNRPGDRDLALTTMAEARITASPAAAASRSAPLPCCSRAVPCAIRPSICPSNHWCIHQCQWTSRCSDSPSRTTPAMRSAHHERSALPILDTDKCTGDLAGFTA</sequence>
<evidence type="ECO:0000313" key="3">
    <source>
        <dbReference type="RefSeq" id="XP_023577209.1"/>
    </source>
</evidence>
<dbReference type="InParanoid" id="A0A6P6EY51"/>
<accession>A0A6P6EY51</accession>
<gene>
    <name evidence="3" type="primary">LOC111818202</name>
</gene>
<feature type="compositionally biased region" description="Basic residues" evidence="1">
    <location>
        <begin position="175"/>
        <end position="186"/>
    </location>
</feature>
<feature type="compositionally biased region" description="Gly residues" evidence="1">
    <location>
        <begin position="77"/>
        <end position="96"/>
    </location>
</feature>
<feature type="compositionally biased region" description="Basic and acidic residues" evidence="1">
    <location>
        <begin position="102"/>
        <end position="116"/>
    </location>
</feature>
<dbReference type="AlphaFoldDB" id="A0A6P6EY51"/>
<feature type="compositionally biased region" description="Basic and acidic residues" evidence="1">
    <location>
        <begin position="52"/>
        <end position="71"/>
    </location>
</feature>